<feature type="compositionally biased region" description="Low complexity" evidence="1">
    <location>
        <begin position="35"/>
        <end position="47"/>
    </location>
</feature>
<keyword evidence="2" id="KW-1185">Reference proteome</keyword>
<dbReference type="WBParaSite" id="ALUE_0000063301-mRNA-1">
    <property type="protein sequence ID" value="ALUE_0000063301-mRNA-1"/>
    <property type="gene ID" value="ALUE_0000063301"/>
</dbReference>
<organism evidence="2 3">
    <name type="scientific">Ascaris lumbricoides</name>
    <name type="common">Giant roundworm</name>
    <dbReference type="NCBI Taxonomy" id="6252"/>
    <lineage>
        <taxon>Eukaryota</taxon>
        <taxon>Metazoa</taxon>
        <taxon>Ecdysozoa</taxon>
        <taxon>Nematoda</taxon>
        <taxon>Chromadorea</taxon>
        <taxon>Rhabditida</taxon>
        <taxon>Spirurina</taxon>
        <taxon>Ascaridomorpha</taxon>
        <taxon>Ascaridoidea</taxon>
        <taxon>Ascarididae</taxon>
        <taxon>Ascaris</taxon>
    </lineage>
</organism>
<evidence type="ECO:0000256" key="1">
    <source>
        <dbReference type="SAM" id="MobiDB-lite"/>
    </source>
</evidence>
<evidence type="ECO:0000313" key="2">
    <source>
        <dbReference type="Proteomes" id="UP000036681"/>
    </source>
</evidence>
<reference evidence="3" key="1">
    <citation type="submission" date="2017-02" db="UniProtKB">
        <authorList>
            <consortium name="WormBaseParasite"/>
        </authorList>
    </citation>
    <scope>IDENTIFICATION</scope>
</reference>
<feature type="region of interest" description="Disordered" evidence="1">
    <location>
        <begin position="34"/>
        <end position="67"/>
    </location>
</feature>
<proteinExistence type="predicted"/>
<dbReference type="Proteomes" id="UP000036681">
    <property type="component" value="Unplaced"/>
</dbReference>
<sequence>MPGFTFGAPSATSTPVCGGGTLFGSTPAAKPLFGTASSTTSTTLATSKYRQSRRPQIERKRPAQRRNASEISAYVQMNNAGFTLSTFVYIVALQRNAILSSDVVLLVFVDVYYLA</sequence>
<protein>
    <submittedName>
        <fullName evidence="3">NUP50 domain-containing protein</fullName>
    </submittedName>
</protein>
<evidence type="ECO:0000313" key="3">
    <source>
        <dbReference type="WBParaSite" id="ALUE_0000063301-mRNA-1"/>
    </source>
</evidence>
<name>A0A0M3HGI8_ASCLU</name>
<accession>A0A0M3HGI8</accession>
<dbReference type="AlphaFoldDB" id="A0A0M3HGI8"/>